<dbReference type="Proteomes" id="UP001238179">
    <property type="component" value="Chromosome"/>
</dbReference>
<dbReference type="Gene3D" id="3.40.50.300">
    <property type="entry name" value="P-loop containing nucleotide triphosphate hydrolases"/>
    <property type="match status" value="1"/>
</dbReference>
<dbReference type="InterPro" id="IPR003018">
    <property type="entry name" value="GAF"/>
</dbReference>
<dbReference type="InterPro" id="IPR025944">
    <property type="entry name" value="Sigma_54_int_dom_CS"/>
</dbReference>
<dbReference type="PROSITE" id="PS00675">
    <property type="entry name" value="SIGMA54_INTERACT_1"/>
    <property type="match status" value="1"/>
</dbReference>
<dbReference type="SMART" id="SM00382">
    <property type="entry name" value="AAA"/>
    <property type="match status" value="1"/>
</dbReference>
<proteinExistence type="predicted"/>
<dbReference type="InterPro" id="IPR025943">
    <property type="entry name" value="Sigma_54_int_dom_ATP-bd_2"/>
</dbReference>
<feature type="compositionally biased region" description="Pro residues" evidence="6">
    <location>
        <begin position="587"/>
        <end position="599"/>
    </location>
</feature>
<keyword evidence="1" id="KW-0547">Nucleotide-binding</keyword>
<evidence type="ECO:0000256" key="5">
    <source>
        <dbReference type="ARBA" id="ARBA00023163"/>
    </source>
</evidence>
<keyword evidence="2" id="KW-0067">ATP-binding</keyword>
<dbReference type="EMBL" id="AP027080">
    <property type="protein sequence ID" value="BDU72796.1"/>
    <property type="molecule type" value="Genomic_DNA"/>
</dbReference>
<evidence type="ECO:0000259" key="7">
    <source>
        <dbReference type="PROSITE" id="PS50045"/>
    </source>
</evidence>
<name>A0AA48GVW5_9BACT</name>
<keyword evidence="9" id="KW-1185">Reference proteome</keyword>
<organism evidence="8 9">
    <name type="scientific">Mesoterricola silvestris</name>
    <dbReference type="NCBI Taxonomy" id="2927979"/>
    <lineage>
        <taxon>Bacteria</taxon>
        <taxon>Pseudomonadati</taxon>
        <taxon>Acidobacteriota</taxon>
        <taxon>Holophagae</taxon>
        <taxon>Holophagales</taxon>
        <taxon>Holophagaceae</taxon>
        <taxon>Mesoterricola</taxon>
    </lineage>
</organism>
<feature type="region of interest" description="Disordered" evidence="6">
    <location>
        <begin position="300"/>
        <end position="337"/>
    </location>
</feature>
<dbReference type="PRINTS" id="PR01590">
    <property type="entry name" value="HTHFIS"/>
</dbReference>
<dbReference type="Gene3D" id="3.30.450.40">
    <property type="match status" value="1"/>
</dbReference>
<keyword evidence="4" id="KW-0238">DNA-binding</keyword>
<dbReference type="FunFam" id="3.40.50.300:FF:000006">
    <property type="entry name" value="DNA-binding transcriptional regulator NtrC"/>
    <property type="match status" value="1"/>
</dbReference>
<dbReference type="Pfam" id="PF01590">
    <property type="entry name" value="GAF"/>
    <property type="match status" value="1"/>
</dbReference>
<reference evidence="9" key="1">
    <citation type="journal article" date="2023" name="Int. J. Syst. Evol. Microbiol.">
        <title>Mesoterricola silvestris gen. nov., sp. nov., Mesoterricola sediminis sp. nov., Geothrix oryzae sp. nov., Geothrix edaphica sp. nov., Geothrix rubra sp. nov., and Geothrix limicola sp. nov., six novel members of Acidobacteriota isolated from soils.</title>
        <authorList>
            <person name="Itoh H."/>
            <person name="Sugisawa Y."/>
            <person name="Mise K."/>
            <person name="Xu Z."/>
            <person name="Kuniyasu M."/>
            <person name="Ushijima N."/>
            <person name="Kawano K."/>
            <person name="Kobayashi E."/>
            <person name="Shiratori Y."/>
            <person name="Masuda Y."/>
            <person name="Senoo K."/>
        </authorList>
    </citation>
    <scope>NUCLEOTIDE SEQUENCE [LARGE SCALE GENOMIC DNA]</scope>
    <source>
        <strain evidence="9">W79</strain>
    </source>
</reference>
<dbReference type="PANTHER" id="PTHR32071:SF77">
    <property type="entry name" value="TRANSCRIPTIONAL REGULATORY PROTEIN"/>
    <property type="match status" value="1"/>
</dbReference>
<evidence type="ECO:0000313" key="8">
    <source>
        <dbReference type="EMBL" id="BDU72796.1"/>
    </source>
</evidence>
<gene>
    <name evidence="8" type="ORF">METEAL_19700</name>
</gene>
<dbReference type="GO" id="GO:0043565">
    <property type="term" value="F:sequence-specific DNA binding"/>
    <property type="evidence" value="ECO:0007669"/>
    <property type="project" value="InterPro"/>
</dbReference>
<sequence length="649" mass="70349">MPTSGSTDSAAIRRARFLFLERGEVPPWLPGPLVSSWQRCAVLGVPHERPEISEPVMQREFRLARERSETLLGLAATELDALGECMEDTPGLVLLTDADGMVLERRGNLDFLQKAEQVALQPGVNWSEQARGTNAIGTALTEHRSVLVRGCQHFCQSNEILTCSAVPVLTPTGEMAGVLDISSDPRLAPGYARGLIQMAVAQIEHRWFSLDLRGRRMVTLHANPALLGTWQEAILLFEEDVLVAANRVAITLLGLEWGSLRHVRYAHLFAGAMPEGLVVAVVMRDGRKVFARSFSQKPPAVAVPEPDRGRAVPGDSARRVPRGRSAADPDPERRRGPAGIYWDAASREQLNLAVRAVNAGVPVMILGETGTGKELFTRALHAASKRGHRNLVMLNCAAIPEGLIESELFGYEDGAFTGARQKGSPGKIKDADGGILFLDEIGDMPLSMQARLLRVLQSKEVAPLGGSRAAVVDFVPVCATHRNLEAEVAAGRMRQDLFYRLHHFCVRLTPLRERPDFPVLLDTLLQGSGAGERGIDLAPEARAVLQAHTWPGNLRELANLLRTLVALADDGTLLGVEDLPPEYRRPPSAPAPAPPPPAVGPLHLDALTRQAVEQAIAANKGNMTAAAKALGLHRSTLYRMLGRPKVPGR</sequence>
<dbReference type="PROSITE" id="PS00688">
    <property type="entry name" value="SIGMA54_INTERACT_3"/>
    <property type="match status" value="1"/>
</dbReference>
<dbReference type="PROSITE" id="PS00676">
    <property type="entry name" value="SIGMA54_INTERACT_2"/>
    <property type="match status" value="1"/>
</dbReference>
<dbReference type="InterPro" id="IPR002197">
    <property type="entry name" value="HTH_Fis"/>
</dbReference>
<evidence type="ECO:0000313" key="9">
    <source>
        <dbReference type="Proteomes" id="UP001238179"/>
    </source>
</evidence>
<dbReference type="InterPro" id="IPR025662">
    <property type="entry name" value="Sigma_54_int_dom_ATP-bd_1"/>
</dbReference>
<dbReference type="PANTHER" id="PTHR32071">
    <property type="entry name" value="TRANSCRIPTIONAL REGULATORY PROTEIN"/>
    <property type="match status" value="1"/>
</dbReference>
<evidence type="ECO:0000256" key="1">
    <source>
        <dbReference type="ARBA" id="ARBA00022741"/>
    </source>
</evidence>
<feature type="region of interest" description="Disordered" evidence="6">
    <location>
        <begin position="578"/>
        <end position="601"/>
    </location>
</feature>
<dbReference type="InterPro" id="IPR003593">
    <property type="entry name" value="AAA+_ATPase"/>
</dbReference>
<dbReference type="AlphaFoldDB" id="A0AA48GVW5"/>
<dbReference type="SUPFAM" id="SSF52540">
    <property type="entry name" value="P-loop containing nucleoside triphosphate hydrolases"/>
    <property type="match status" value="1"/>
</dbReference>
<dbReference type="InterPro" id="IPR009057">
    <property type="entry name" value="Homeodomain-like_sf"/>
</dbReference>
<feature type="compositionally biased region" description="Basic and acidic residues" evidence="6">
    <location>
        <begin position="325"/>
        <end position="335"/>
    </location>
</feature>
<evidence type="ECO:0000256" key="2">
    <source>
        <dbReference type="ARBA" id="ARBA00022840"/>
    </source>
</evidence>
<dbReference type="Pfam" id="PF25601">
    <property type="entry name" value="AAA_lid_14"/>
    <property type="match status" value="1"/>
</dbReference>
<evidence type="ECO:0000256" key="4">
    <source>
        <dbReference type="ARBA" id="ARBA00023125"/>
    </source>
</evidence>
<dbReference type="GO" id="GO:0006355">
    <property type="term" value="P:regulation of DNA-templated transcription"/>
    <property type="evidence" value="ECO:0007669"/>
    <property type="project" value="InterPro"/>
</dbReference>
<dbReference type="InterPro" id="IPR058031">
    <property type="entry name" value="AAA_lid_NorR"/>
</dbReference>
<dbReference type="RefSeq" id="WP_316415708.1">
    <property type="nucleotide sequence ID" value="NZ_AP027080.1"/>
</dbReference>
<dbReference type="SUPFAM" id="SSF46689">
    <property type="entry name" value="Homeodomain-like"/>
    <property type="match status" value="1"/>
</dbReference>
<dbReference type="Pfam" id="PF00158">
    <property type="entry name" value="Sigma54_activat"/>
    <property type="match status" value="1"/>
</dbReference>
<evidence type="ECO:0000256" key="3">
    <source>
        <dbReference type="ARBA" id="ARBA00023015"/>
    </source>
</evidence>
<evidence type="ECO:0000256" key="6">
    <source>
        <dbReference type="SAM" id="MobiDB-lite"/>
    </source>
</evidence>
<dbReference type="InterPro" id="IPR029016">
    <property type="entry name" value="GAF-like_dom_sf"/>
</dbReference>
<dbReference type="InterPro" id="IPR027417">
    <property type="entry name" value="P-loop_NTPase"/>
</dbReference>
<dbReference type="PROSITE" id="PS50045">
    <property type="entry name" value="SIGMA54_INTERACT_4"/>
    <property type="match status" value="1"/>
</dbReference>
<dbReference type="GO" id="GO:0005524">
    <property type="term" value="F:ATP binding"/>
    <property type="evidence" value="ECO:0007669"/>
    <property type="project" value="UniProtKB-KW"/>
</dbReference>
<keyword evidence="3" id="KW-0805">Transcription regulation</keyword>
<dbReference type="Gene3D" id="1.10.10.60">
    <property type="entry name" value="Homeodomain-like"/>
    <property type="match status" value="1"/>
</dbReference>
<dbReference type="KEGG" id="msil:METEAL_19700"/>
<feature type="domain" description="Sigma-54 factor interaction" evidence="7">
    <location>
        <begin position="343"/>
        <end position="566"/>
    </location>
</feature>
<accession>A0AA48GVW5</accession>
<dbReference type="InterPro" id="IPR002078">
    <property type="entry name" value="Sigma_54_int"/>
</dbReference>
<protein>
    <submittedName>
        <fullName evidence="8">Sigma-54-dependent Fis family transcriptional regulator</fullName>
    </submittedName>
</protein>
<dbReference type="CDD" id="cd00009">
    <property type="entry name" value="AAA"/>
    <property type="match status" value="1"/>
</dbReference>
<dbReference type="Gene3D" id="1.10.8.60">
    <property type="match status" value="1"/>
</dbReference>
<dbReference type="Pfam" id="PF02954">
    <property type="entry name" value="HTH_8"/>
    <property type="match status" value="1"/>
</dbReference>
<keyword evidence="5" id="KW-0804">Transcription</keyword>